<evidence type="ECO:0000256" key="1">
    <source>
        <dbReference type="SAM" id="MobiDB-lite"/>
    </source>
</evidence>
<proteinExistence type="predicted"/>
<dbReference type="Proteomes" id="UP000314294">
    <property type="component" value="Unassembled WGS sequence"/>
</dbReference>
<evidence type="ECO:0000313" key="3">
    <source>
        <dbReference type="Proteomes" id="UP000314294"/>
    </source>
</evidence>
<protein>
    <submittedName>
        <fullName evidence="2">Uncharacterized protein</fullName>
    </submittedName>
</protein>
<reference evidence="2 3" key="1">
    <citation type="submission" date="2019-03" db="EMBL/GenBank/DDBJ databases">
        <title>First draft genome of Liparis tanakae, snailfish: a comprehensive survey of snailfish specific genes.</title>
        <authorList>
            <person name="Kim W."/>
            <person name="Song I."/>
            <person name="Jeong J.-H."/>
            <person name="Kim D."/>
            <person name="Kim S."/>
            <person name="Ryu S."/>
            <person name="Song J.Y."/>
            <person name="Lee S.K."/>
        </authorList>
    </citation>
    <scope>NUCLEOTIDE SEQUENCE [LARGE SCALE GENOMIC DNA]</scope>
    <source>
        <tissue evidence="2">Muscle</tissue>
    </source>
</reference>
<evidence type="ECO:0000313" key="2">
    <source>
        <dbReference type="EMBL" id="TNN48235.1"/>
    </source>
</evidence>
<sequence length="241" mass="25836">MGTTEEERPPFFMVSLSMTTLLCSTFSSGVKVSLSGGGAPRPPGSGGCTRLQAATSVTEQAGKHGETERGSARTQPLVGSNRWPGPDAAARGTRAPGLTGPPLTGSSSFRDRLTETSSVSSSPSSTSIGSASRASWSESESEPEAERSEPPFDFTATIKLRTAAMALARATQRLLRPHSAGTRSHYPHADEATVYSTLGNPFDRWINRHYEYWTLIRRLLTGCESSAETLKLQLLDVDLQM</sequence>
<keyword evidence="3" id="KW-1185">Reference proteome</keyword>
<dbReference type="AlphaFoldDB" id="A0A4Z2G576"/>
<feature type="compositionally biased region" description="Basic and acidic residues" evidence="1">
    <location>
        <begin position="61"/>
        <end position="71"/>
    </location>
</feature>
<organism evidence="2 3">
    <name type="scientific">Liparis tanakae</name>
    <name type="common">Tanaka's snailfish</name>
    <dbReference type="NCBI Taxonomy" id="230148"/>
    <lineage>
        <taxon>Eukaryota</taxon>
        <taxon>Metazoa</taxon>
        <taxon>Chordata</taxon>
        <taxon>Craniata</taxon>
        <taxon>Vertebrata</taxon>
        <taxon>Euteleostomi</taxon>
        <taxon>Actinopterygii</taxon>
        <taxon>Neopterygii</taxon>
        <taxon>Teleostei</taxon>
        <taxon>Neoteleostei</taxon>
        <taxon>Acanthomorphata</taxon>
        <taxon>Eupercaria</taxon>
        <taxon>Perciformes</taxon>
        <taxon>Cottioidei</taxon>
        <taxon>Cottales</taxon>
        <taxon>Liparidae</taxon>
        <taxon>Liparis</taxon>
    </lineage>
</organism>
<comment type="caution">
    <text evidence="2">The sequence shown here is derived from an EMBL/GenBank/DDBJ whole genome shotgun (WGS) entry which is preliminary data.</text>
</comment>
<dbReference type="EMBL" id="SRLO01000706">
    <property type="protein sequence ID" value="TNN48235.1"/>
    <property type="molecule type" value="Genomic_DNA"/>
</dbReference>
<name>A0A4Z2G576_9TELE</name>
<feature type="compositionally biased region" description="Low complexity" evidence="1">
    <location>
        <begin position="115"/>
        <end position="138"/>
    </location>
</feature>
<feature type="region of interest" description="Disordered" evidence="1">
    <location>
        <begin position="33"/>
        <end position="152"/>
    </location>
</feature>
<accession>A0A4Z2G576</accession>
<gene>
    <name evidence="2" type="ORF">EYF80_041595</name>
</gene>
<feature type="compositionally biased region" description="Gly residues" evidence="1">
    <location>
        <begin position="35"/>
        <end position="47"/>
    </location>
</feature>